<dbReference type="PANTHER" id="PTHR43293:SF3">
    <property type="entry name" value="CHOLESTEROL RING-CLEAVING HYDROLASE IPDB SUBUNIT"/>
    <property type="match status" value="1"/>
</dbReference>
<keyword evidence="1" id="KW-0808">Transferase</keyword>
<organism evidence="1 2">
    <name type="scientific">Crenobacter caeni</name>
    <dbReference type="NCBI Taxonomy" id="2705474"/>
    <lineage>
        <taxon>Bacteria</taxon>
        <taxon>Pseudomonadati</taxon>
        <taxon>Pseudomonadota</taxon>
        <taxon>Betaproteobacteria</taxon>
        <taxon>Neisseriales</taxon>
        <taxon>Neisseriaceae</taxon>
        <taxon>Crenobacter</taxon>
    </lineage>
</organism>
<protein>
    <submittedName>
        <fullName evidence="1">Ketoacid CoA transferase</fullName>
    </submittedName>
</protein>
<dbReference type="Proteomes" id="UP000482578">
    <property type="component" value="Unassembled WGS sequence"/>
</dbReference>
<evidence type="ECO:0000313" key="2">
    <source>
        <dbReference type="Proteomes" id="UP000482578"/>
    </source>
</evidence>
<dbReference type="PANTHER" id="PTHR43293">
    <property type="entry name" value="ACETATE COA-TRANSFERASE YDIF"/>
    <property type="match status" value="1"/>
</dbReference>
<evidence type="ECO:0000313" key="1">
    <source>
        <dbReference type="EMBL" id="NDV13790.1"/>
    </source>
</evidence>
<dbReference type="InterPro" id="IPR004165">
    <property type="entry name" value="CoA_trans_fam_I"/>
</dbReference>
<name>A0A6B2KUQ8_9NEIS</name>
<dbReference type="Gene3D" id="3.40.1080.10">
    <property type="entry name" value="Glutaconate Coenzyme A-transferase"/>
    <property type="match status" value="1"/>
</dbReference>
<dbReference type="AlphaFoldDB" id="A0A6B2KUQ8"/>
<gene>
    <name evidence="1" type="ORF">GZH52_13490</name>
</gene>
<accession>A0A6B2KUQ8</accession>
<keyword evidence="2" id="KW-1185">Reference proteome</keyword>
<dbReference type="RefSeq" id="WP_163317074.1">
    <property type="nucleotide sequence ID" value="NZ_JAAGAA010000012.1"/>
</dbReference>
<sequence>MSQPYEYTLAELMITAASDAWRGDGEILASGIGVIPRLGASLAKLTHTPELLMTDSEAFLVEEPVPLGPRGDFEPRYSGYMGFERVFECVWGGRRHVMIGPTQIDRFGQTNLSVVGDYVRPKAAMLGVRGLPGNSINHASSMLVPSHSPRVFVAGEVDMVSGVGYNPARWGEGMRQDYVDLRRIITDLCVMDFGGPDRAVRVISLHPGVTREQVAAATGFPLEFLADTPVTRAPTPDELALIRQLDPHDMRAQQIKGNPPANRAEL</sequence>
<dbReference type="InterPro" id="IPR037171">
    <property type="entry name" value="NagB/RpiA_transferase-like"/>
</dbReference>
<comment type="caution">
    <text evidence="1">The sequence shown here is derived from an EMBL/GenBank/DDBJ whole genome shotgun (WGS) entry which is preliminary data.</text>
</comment>
<dbReference type="GO" id="GO:0008410">
    <property type="term" value="F:CoA-transferase activity"/>
    <property type="evidence" value="ECO:0007669"/>
    <property type="project" value="InterPro"/>
</dbReference>
<reference evidence="1 2" key="1">
    <citation type="submission" date="2020-02" db="EMBL/GenBank/DDBJ databases">
        <authorList>
            <person name="Yang Z."/>
        </authorList>
    </citation>
    <scope>NUCLEOTIDE SEQUENCE [LARGE SCALE GENOMIC DNA]</scope>
    <source>
        <strain evidence="1 2">HX-7-9</strain>
    </source>
</reference>
<dbReference type="SMART" id="SM00882">
    <property type="entry name" value="CoA_trans"/>
    <property type="match status" value="1"/>
</dbReference>
<dbReference type="SUPFAM" id="SSF100950">
    <property type="entry name" value="NagB/RpiA/CoA transferase-like"/>
    <property type="match status" value="1"/>
</dbReference>
<dbReference type="EMBL" id="JAAGAA010000012">
    <property type="protein sequence ID" value="NDV13790.1"/>
    <property type="molecule type" value="Genomic_DNA"/>
</dbReference>
<proteinExistence type="predicted"/>